<protein>
    <submittedName>
        <fullName evidence="9">Sec-independent protein translocase TatB</fullName>
    </submittedName>
</protein>
<evidence type="ECO:0000256" key="4">
    <source>
        <dbReference type="ARBA" id="ARBA00022927"/>
    </source>
</evidence>
<accession>A0A3A5MG33</accession>
<dbReference type="RefSeq" id="WP_119974695.1">
    <property type="nucleotide sequence ID" value="NZ_JBHSQA010000002.1"/>
</dbReference>
<reference evidence="9 10" key="1">
    <citation type="submission" date="2018-09" db="EMBL/GenBank/DDBJ databases">
        <title>Novel species of Cryobacterium.</title>
        <authorList>
            <person name="Liu Q."/>
            <person name="Xin Y.-H."/>
        </authorList>
    </citation>
    <scope>NUCLEOTIDE SEQUENCE [LARGE SCALE GENOMIC DNA]</scope>
    <source>
        <strain evidence="9 10">Hh39</strain>
    </source>
</reference>
<feature type="compositionally biased region" description="Low complexity" evidence="8">
    <location>
        <begin position="107"/>
        <end position="130"/>
    </location>
</feature>
<keyword evidence="10" id="KW-1185">Reference proteome</keyword>
<dbReference type="AlphaFoldDB" id="A0A3A5MG33"/>
<evidence type="ECO:0000256" key="7">
    <source>
        <dbReference type="ARBA" id="ARBA00023136"/>
    </source>
</evidence>
<keyword evidence="6" id="KW-0811">Translocation</keyword>
<keyword evidence="3" id="KW-0812">Transmembrane</keyword>
<evidence type="ECO:0000313" key="9">
    <source>
        <dbReference type="EMBL" id="RJT88382.1"/>
    </source>
</evidence>
<sequence>MFGLTFEKLLLIGIIAVFLLGPERLPHYAAQLARLVRRLRDMANGAKDRMRDEMGPEFDDLDWKKLDPRQYDPRRIIREALQEDPADPTAKGQSASGPATISRGASAPDWAAAQRQRAADRSLAAALPAPFDSEAT</sequence>
<feature type="region of interest" description="Disordered" evidence="8">
    <location>
        <begin position="78"/>
        <end position="136"/>
    </location>
</feature>
<dbReference type="InterPro" id="IPR003369">
    <property type="entry name" value="TatA/B/E"/>
</dbReference>
<evidence type="ECO:0000256" key="5">
    <source>
        <dbReference type="ARBA" id="ARBA00022989"/>
    </source>
</evidence>
<evidence type="ECO:0000256" key="3">
    <source>
        <dbReference type="ARBA" id="ARBA00022692"/>
    </source>
</evidence>
<keyword evidence="4" id="KW-0653">Protein transport</keyword>
<name>A0A3A5MG33_9MICO</name>
<evidence type="ECO:0000256" key="2">
    <source>
        <dbReference type="ARBA" id="ARBA00022448"/>
    </source>
</evidence>
<dbReference type="Pfam" id="PF02416">
    <property type="entry name" value="TatA_B_E"/>
    <property type="match status" value="1"/>
</dbReference>
<dbReference type="PRINTS" id="PR01506">
    <property type="entry name" value="TATBPROTEIN"/>
</dbReference>
<comment type="subcellular location">
    <subcellularLocation>
        <location evidence="1">Membrane</location>
        <topology evidence="1">Single-pass membrane protein</topology>
    </subcellularLocation>
</comment>
<proteinExistence type="predicted"/>
<comment type="caution">
    <text evidence="9">The sequence shown here is derived from an EMBL/GenBank/DDBJ whole genome shotgun (WGS) entry which is preliminary data.</text>
</comment>
<dbReference type="Proteomes" id="UP000272015">
    <property type="component" value="Unassembled WGS sequence"/>
</dbReference>
<keyword evidence="2" id="KW-0813">Transport</keyword>
<evidence type="ECO:0000256" key="1">
    <source>
        <dbReference type="ARBA" id="ARBA00004167"/>
    </source>
</evidence>
<keyword evidence="5" id="KW-1133">Transmembrane helix</keyword>
<dbReference type="Gene3D" id="1.20.5.3310">
    <property type="match status" value="1"/>
</dbReference>
<evidence type="ECO:0000256" key="8">
    <source>
        <dbReference type="SAM" id="MobiDB-lite"/>
    </source>
</evidence>
<gene>
    <name evidence="9" type="ORF">D6T64_10960</name>
</gene>
<evidence type="ECO:0000313" key="10">
    <source>
        <dbReference type="Proteomes" id="UP000272015"/>
    </source>
</evidence>
<evidence type="ECO:0000256" key="6">
    <source>
        <dbReference type="ARBA" id="ARBA00023010"/>
    </source>
</evidence>
<organism evidence="9 10">
    <name type="scientific">Cryobacterium melibiosiphilum</name>
    <dbReference type="NCBI Taxonomy" id="995039"/>
    <lineage>
        <taxon>Bacteria</taxon>
        <taxon>Bacillati</taxon>
        <taxon>Actinomycetota</taxon>
        <taxon>Actinomycetes</taxon>
        <taxon>Micrococcales</taxon>
        <taxon>Microbacteriaceae</taxon>
        <taxon>Cryobacterium</taxon>
    </lineage>
</organism>
<dbReference type="EMBL" id="QZVS01000083">
    <property type="protein sequence ID" value="RJT88382.1"/>
    <property type="molecule type" value="Genomic_DNA"/>
</dbReference>
<dbReference type="OrthoDB" id="3267321at2"/>
<keyword evidence="7" id="KW-0472">Membrane</keyword>